<evidence type="ECO:0000313" key="2">
    <source>
        <dbReference type="EMBL" id="CAD7259789.1"/>
    </source>
</evidence>
<accession>A0A7R9FZ71</accession>
<dbReference type="AlphaFoldDB" id="A0A7R9FZ71"/>
<dbReference type="EMBL" id="OC001385">
    <property type="protein sequence ID" value="CAD7259789.1"/>
    <property type="molecule type" value="Genomic_DNA"/>
</dbReference>
<reference evidence="2" key="1">
    <citation type="submission" date="2020-11" db="EMBL/GenBank/DDBJ databases">
        <authorList>
            <person name="Tran Van P."/>
        </authorList>
    </citation>
    <scope>NUCLEOTIDE SEQUENCE</scope>
</reference>
<name>A0A7R9FZ71_TIMSH</name>
<feature type="compositionally biased region" description="Polar residues" evidence="1">
    <location>
        <begin position="178"/>
        <end position="188"/>
    </location>
</feature>
<gene>
    <name evidence="2" type="ORF">TSIB3V08_LOCUS3987</name>
</gene>
<protein>
    <submittedName>
        <fullName evidence="2">Uncharacterized protein</fullName>
    </submittedName>
</protein>
<organism evidence="2">
    <name type="scientific">Timema shepardi</name>
    <name type="common">Walking stick</name>
    <dbReference type="NCBI Taxonomy" id="629360"/>
    <lineage>
        <taxon>Eukaryota</taxon>
        <taxon>Metazoa</taxon>
        <taxon>Ecdysozoa</taxon>
        <taxon>Arthropoda</taxon>
        <taxon>Hexapoda</taxon>
        <taxon>Insecta</taxon>
        <taxon>Pterygota</taxon>
        <taxon>Neoptera</taxon>
        <taxon>Polyneoptera</taxon>
        <taxon>Phasmatodea</taxon>
        <taxon>Timematodea</taxon>
        <taxon>Timematoidea</taxon>
        <taxon>Timematidae</taxon>
        <taxon>Timema</taxon>
    </lineage>
</organism>
<sequence length="188" mass="20312">MVGCIVEDFRLIKHRISGLGEVLVIGVCLLTVVRIPSVMSAPIDRPRPKWINPCGLGSGSSDDLGGGDAELTEFGPRLTDHELLTQIVVTANNALSHAEHFREKYELIESPSPIVHPSVVVQGVFGRHPPRGRLTSPSASYSLFLSLSLKSRRADLQKVPNRGQTQGHRSETIEEGNSLPSAGSCRSS</sequence>
<feature type="region of interest" description="Disordered" evidence="1">
    <location>
        <begin position="155"/>
        <end position="188"/>
    </location>
</feature>
<proteinExistence type="predicted"/>
<evidence type="ECO:0000256" key="1">
    <source>
        <dbReference type="SAM" id="MobiDB-lite"/>
    </source>
</evidence>